<dbReference type="Proteomes" id="UP001155220">
    <property type="component" value="Unassembled WGS sequence"/>
</dbReference>
<comment type="caution">
    <text evidence="1">The sequence shown here is derived from an EMBL/GenBank/DDBJ whole genome shotgun (WGS) entry which is preliminary data.</text>
</comment>
<dbReference type="AlphaFoldDB" id="A0A9X2KEZ8"/>
<keyword evidence="2" id="KW-1185">Reference proteome</keyword>
<sequence length="78" mass="8920">MSDNPTEDERTAAIFQMAINNIKADRDLWKGKYRILKRILAYHGIEIIEDDEGTPDIKAMRKAGVMPPRDWAPGKAKH</sequence>
<name>A0A9X2KEZ8_9HYPH</name>
<dbReference type="EMBL" id="JALHBS010000037">
    <property type="protein sequence ID" value="MCP3054941.1"/>
    <property type="molecule type" value="Genomic_DNA"/>
</dbReference>
<proteinExistence type="predicted"/>
<gene>
    <name evidence="1" type="ORF">MJ956_07215</name>
</gene>
<protein>
    <submittedName>
        <fullName evidence="1">Uncharacterized protein</fullName>
    </submittedName>
</protein>
<organism evidence="1 2">
    <name type="scientific">Aurantimonas marianensis</name>
    <dbReference type="NCBI Taxonomy" id="2920428"/>
    <lineage>
        <taxon>Bacteria</taxon>
        <taxon>Pseudomonadati</taxon>
        <taxon>Pseudomonadota</taxon>
        <taxon>Alphaproteobacteria</taxon>
        <taxon>Hyphomicrobiales</taxon>
        <taxon>Aurantimonadaceae</taxon>
        <taxon>Aurantimonas</taxon>
    </lineage>
</organism>
<evidence type="ECO:0000313" key="2">
    <source>
        <dbReference type="Proteomes" id="UP001155220"/>
    </source>
</evidence>
<evidence type="ECO:0000313" key="1">
    <source>
        <dbReference type="EMBL" id="MCP3054941.1"/>
    </source>
</evidence>
<dbReference type="RefSeq" id="WP_253963808.1">
    <property type="nucleotide sequence ID" value="NZ_JALHBS010000037.1"/>
</dbReference>
<reference evidence="1" key="1">
    <citation type="submission" date="2022-03" db="EMBL/GenBank/DDBJ databases">
        <title>Aurantimonas Liuensis sp. Nov., isolated from the hadal seawater of the Mariana Trench.</title>
        <authorList>
            <person name="Liu R."/>
        </authorList>
    </citation>
    <scope>NUCLEOTIDE SEQUENCE</scope>
    <source>
        <strain evidence="1">LRZ36</strain>
    </source>
</reference>
<accession>A0A9X2KEZ8</accession>